<dbReference type="PIRSF" id="PIRSF006324">
    <property type="entry name" value="LeuE"/>
    <property type="match status" value="1"/>
</dbReference>
<dbReference type="PANTHER" id="PTHR30086:SF20">
    <property type="entry name" value="ARGININE EXPORTER PROTEIN ARGO-RELATED"/>
    <property type="match status" value="1"/>
</dbReference>
<reference evidence="7 8" key="1">
    <citation type="submission" date="2019-12" db="EMBL/GenBank/DDBJ databases">
        <title>Snethiella sp. nov. sp. isolated from sea sand.</title>
        <authorList>
            <person name="Kim J."/>
            <person name="Jeong S.E."/>
            <person name="Jung H.S."/>
            <person name="Jeon C.O."/>
        </authorList>
    </citation>
    <scope>NUCLEOTIDE SEQUENCE [LARGE SCALE GENOMIC DNA]</scope>
    <source>
        <strain evidence="7 8">DP05</strain>
    </source>
</reference>
<organism evidence="7 8">
    <name type="scientific">Sneathiella litorea</name>
    <dbReference type="NCBI Taxonomy" id="2606216"/>
    <lineage>
        <taxon>Bacteria</taxon>
        <taxon>Pseudomonadati</taxon>
        <taxon>Pseudomonadota</taxon>
        <taxon>Alphaproteobacteria</taxon>
        <taxon>Sneathiellales</taxon>
        <taxon>Sneathiellaceae</taxon>
        <taxon>Sneathiella</taxon>
    </lineage>
</organism>
<sequence length="207" mass="22188">MSFEIWISFFIASAALLAIPGPTVMIVISYALGQGRSTAWATVPGVTLGDFTAMTASLLGAGAVLATSATLFTALKILGAIYLVWLGIRLWRAEGGMSTVHSTKAASKAAMFRATYIVTALNPKSIVFFVAFVPQFVTVNEPLFIQFMILEVTFLVLAAINVAIWAFLVSNLRARFKNPRVLKVVNRLGASFLIGAGLLTALVRRTA</sequence>
<feature type="transmembrane region" description="Helical" evidence="6">
    <location>
        <begin position="39"/>
        <end position="65"/>
    </location>
</feature>
<keyword evidence="4 6" id="KW-1133">Transmembrane helix</keyword>
<evidence type="ECO:0000256" key="4">
    <source>
        <dbReference type="ARBA" id="ARBA00022989"/>
    </source>
</evidence>
<feature type="transmembrane region" description="Helical" evidence="6">
    <location>
        <begin position="184"/>
        <end position="203"/>
    </location>
</feature>
<dbReference type="GO" id="GO:0005886">
    <property type="term" value="C:plasma membrane"/>
    <property type="evidence" value="ECO:0007669"/>
    <property type="project" value="UniProtKB-SubCell"/>
</dbReference>
<comment type="subcellular location">
    <subcellularLocation>
        <location evidence="1">Cell membrane</location>
        <topology evidence="1">Multi-pass membrane protein</topology>
    </subcellularLocation>
</comment>
<evidence type="ECO:0000256" key="6">
    <source>
        <dbReference type="SAM" id="Phobius"/>
    </source>
</evidence>
<evidence type="ECO:0000313" key="7">
    <source>
        <dbReference type="EMBL" id="MZR32470.1"/>
    </source>
</evidence>
<dbReference type="Pfam" id="PF01810">
    <property type="entry name" value="LysE"/>
    <property type="match status" value="1"/>
</dbReference>
<feature type="transmembrane region" description="Helical" evidence="6">
    <location>
        <begin position="112"/>
        <end position="137"/>
    </location>
</feature>
<evidence type="ECO:0000256" key="1">
    <source>
        <dbReference type="ARBA" id="ARBA00004651"/>
    </source>
</evidence>
<keyword evidence="5 6" id="KW-0472">Membrane</keyword>
<proteinExistence type="predicted"/>
<keyword evidence="2" id="KW-1003">Cell membrane</keyword>
<evidence type="ECO:0000313" key="8">
    <source>
        <dbReference type="Proteomes" id="UP000476030"/>
    </source>
</evidence>
<name>A0A6L8WDG1_9PROT</name>
<protein>
    <submittedName>
        <fullName evidence="7">LysE family transporter</fullName>
    </submittedName>
</protein>
<dbReference type="PANTHER" id="PTHR30086">
    <property type="entry name" value="ARGININE EXPORTER PROTEIN ARGO"/>
    <property type="match status" value="1"/>
</dbReference>
<accession>A0A6L8WDG1</accession>
<keyword evidence="8" id="KW-1185">Reference proteome</keyword>
<evidence type="ECO:0000256" key="5">
    <source>
        <dbReference type="ARBA" id="ARBA00023136"/>
    </source>
</evidence>
<dbReference type="InterPro" id="IPR001123">
    <property type="entry name" value="LeuE-type"/>
</dbReference>
<dbReference type="RefSeq" id="WP_161317222.1">
    <property type="nucleotide sequence ID" value="NZ_WTUW01000009.1"/>
</dbReference>
<dbReference type="GO" id="GO:0015171">
    <property type="term" value="F:amino acid transmembrane transporter activity"/>
    <property type="evidence" value="ECO:0007669"/>
    <property type="project" value="TreeGrafter"/>
</dbReference>
<feature type="transmembrane region" description="Helical" evidence="6">
    <location>
        <begin position="71"/>
        <end position="91"/>
    </location>
</feature>
<dbReference type="Proteomes" id="UP000476030">
    <property type="component" value="Unassembled WGS sequence"/>
</dbReference>
<gene>
    <name evidence="7" type="ORF">GQE98_17655</name>
</gene>
<feature type="transmembrane region" description="Helical" evidence="6">
    <location>
        <begin position="6"/>
        <end position="32"/>
    </location>
</feature>
<evidence type="ECO:0000256" key="2">
    <source>
        <dbReference type="ARBA" id="ARBA00022475"/>
    </source>
</evidence>
<evidence type="ECO:0000256" key="3">
    <source>
        <dbReference type="ARBA" id="ARBA00022692"/>
    </source>
</evidence>
<dbReference type="EMBL" id="WTUW01000009">
    <property type="protein sequence ID" value="MZR32470.1"/>
    <property type="molecule type" value="Genomic_DNA"/>
</dbReference>
<feature type="transmembrane region" description="Helical" evidence="6">
    <location>
        <begin position="143"/>
        <end position="172"/>
    </location>
</feature>
<dbReference type="AlphaFoldDB" id="A0A6L8WDG1"/>
<keyword evidence="3 6" id="KW-0812">Transmembrane</keyword>
<comment type="caution">
    <text evidence="7">The sequence shown here is derived from an EMBL/GenBank/DDBJ whole genome shotgun (WGS) entry which is preliminary data.</text>
</comment>